<dbReference type="RefSeq" id="WP_228226891.1">
    <property type="nucleotide sequence ID" value="NZ_JAJGNP010000005.1"/>
</dbReference>
<feature type="chain" id="PRO_5045290976" description="Lipoprotein" evidence="1">
    <location>
        <begin position="23"/>
        <end position="160"/>
    </location>
</feature>
<evidence type="ECO:0000313" key="3">
    <source>
        <dbReference type="Proteomes" id="UP001198830"/>
    </source>
</evidence>
<keyword evidence="1" id="KW-0732">Signal</keyword>
<dbReference type="PROSITE" id="PS51257">
    <property type="entry name" value="PROKAR_LIPOPROTEIN"/>
    <property type="match status" value="1"/>
</dbReference>
<gene>
    <name evidence="2" type="ORF">LL253_08345</name>
</gene>
<proteinExistence type="predicted"/>
<evidence type="ECO:0000313" key="2">
    <source>
        <dbReference type="EMBL" id="MCC4232700.1"/>
    </source>
</evidence>
<accession>A0ABS8H3C6</accession>
<evidence type="ECO:0008006" key="4">
    <source>
        <dbReference type="Google" id="ProtNLM"/>
    </source>
</evidence>
<evidence type="ECO:0000256" key="1">
    <source>
        <dbReference type="SAM" id="SignalP"/>
    </source>
</evidence>
<comment type="caution">
    <text evidence="2">The sequence shown here is derived from an EMBL/GenBank/DDBJ whole genome shotgun (WGS) entry which is preliminary data.</text>
</comment>
<organism evidence="2 3">
    <name type="scientific">Sphingobium soli</name>
    <dbReference type="NCBI Taxonomy" id="1591116"/>
    <lineage>
        <taxon>Bacteria</taxon>
        <taxon>Pseudomonadati</taxon>
        <taxon>Pseudomonadota</taxon>
        <taxon>Alphaproteobacteria</taxon>
        <taxon>Sphingomonadales</taxon>
        <taxon>Sphingomonadaceae</taxon>
        <taxon>Sphingobium</taxon>
    </lineage>
</organism>
<sequence length="160" mass="17171">MRQCGFLVAVLALAACHSAPQAKQTDATIANAETEVAASNAGLPAQAPNTIRGTMAQAGDQAGAGMTSSMRDCHFEVDGKRLIDGPCRVFPMGKDQYTLNTWDGGKPRQSHFAVVTTQSDGRTIATWNKEPDDSRAYDPLGVVTKRDGCWVNERTRICAQ</sequence>
<keyword evidence="3" id="KW-1185">Reference proteome</keyword>
<dbReference type="EMBL" id="JAJGNP010000005">
    <property type="protein sequence ID" value="MCC4232700.1"/>
    <property type="molecule type" value="Genomic_DNA"/>
</dbReference>
<protein>
    <recommendedName>
        <fullName evidence="4">Lipoprotein</fullName>
    </recommendedName>
</protein>
<reference evidence="2 3" key="1">
    <citation type="submission" date="2021-10" db="EMBL/GenBank/DDBJ databases">
        <title>The diversity and Nitrogen Metabolism of Culturable Nitrate-Utilizing Bacteria Within the Oxygen Minimum Zone of the Changjiang (Yangtze River)Estuary.</title>
        <authorList>
            <person name="Zhang D."/>
            <person name="Zheng J."/>
            <person name="Liu S."/>
            <person name="He W."/>
        </authorList>
    </citation>
    <scope>NUCLEOTIDE SEQUENCE [LARGE SCALE GENOMIC DNA]</scope>
    <source>
        <strain evidence="2 3">FXH275-2</strain>
    </source>
</reference>
<feature type="signal peptide" evidence="1">
    <location>
        <begin position="1"/>
        <end position="22"/>
    </location>
</feature>
<dbReference type="Proteomes" id="UP001198830">
    <property type="component" value="Unassembled WGS sequence"/>
</dbReference>
<name>A0ABS8H3C6_9SPHN</name>